<dbReference type="PANTHER" id="PTHR37042">
    <property type="entry name" value="OUTER MEMBRANE PROTEIN RV1973"/>
    <property type="match status" value="1"/>
</dbReference>
<dbReference type="GO" id="GO:0016020">
    <property type="term" value="C:membrane"/>
    <property type="evidence" value="ECO:0007669"/>
    <property type="project" value="UniProtKB-SubCell"/>
</dbReference>
<reference evidence="4 5" key="1">
    <citation type="journal article" date="2013" name="Genome Announc.">
        <title>Draft Genome Sequence of a Benzothiophene-Desulfurizing Bacterium, Gordona terrae Strain C-6.</title>
        <authorList>
            <person name="Wang W."/>
            <person name="Ma T."/>
            <person name="Ren Y."/>
            <person name="Li G."/>
        </authorList>
    </citation>
    <scope>NUCLEOTIDE SEQUENCE [LARGE SCALE GENOMIC DNA]</scope>
    <source>
        <strain evidence="4 5">C-6</strain>
    </source>
</reference>
<keyword evidence="3" id="KW-0812">Transmembrane</keyword>
<keyword evidence="2 3" id="KW-0472">Membrane</keyword>
<protein>
    <submittedName>
        <fullName evidence="4">Putative membrane glycoprotein</fullName>
    </submittedName>
</protein>
<accession>R7YF24</accession>
<evidence type="ECO:0000256" key="2">
    <source>
        <dbReference type="ARBA" id="ARBA00023136"/>
    </source>
</evidence>
<dbReference type="PATRIC" id="fig|1316928.3.peg.4"/>
<organism evidence="4 5">
    <name type="scientific">Gordonia terrae C-6</name>
    <dbReference type="NCBI Taxonomy" id="1316928"/>
    <lineage>
        <taxon>Bacteria</taxon>
        <taxon>Bacillati</taxon>
        <taxon>Actinomycetota</taxon>
        <taxon>Actinomycetes</taxon>
        <taxon>Mycobacteriales</taxon>
        <taxon>Gordoniaceae</taxon>
        <taxon>Gordonia</taxon>
    </lineage>
</organism>
<evidence type="ECO:0000256" key="1">
    <source>
        <dbReference type="ARBA" id="ARBA00004370"/>
    </source>
</evidence>
<dbReference type="AlphaFoldDB" id="R7YF24"/>
<comment type="caution">
    <text evidence="4">The sequence shown here is derived from an EMBL/GenBank/DDBJ whole genome shotgun (WGS) entry which is preliminary data.</text>
</comment>
<sequence length="215" mass="22334">MAAMNETGATRVELARERVDTAVRRARTARIAAAPALRSRAIRRTRLLRRTLVAAALAVLVLVAVAGVLSWQIRGQHEATELTNDVLASARGAVTVMLTADPADPEGYVTAVAEVSTGAQRERIEAARDALVAEVGGQTDSSVGQVVSAGLVTDPTSDEIGADVDVLVVADATNPALLGESGDGSGVDTTGERVTALVTMTLTEDGWKIAQARRP</sequence>
<comment type="subcellular location">
    <subcellularLocation>
        <location evidence="1">Membrane</location>
    </subcellularLocation>
</comment>
<evidence type="ECO:0000313" key="4">
    <source>
        <dbReference type="EMBL" id="EON34593.1"/>
    </source>
</evidence>
<dbReference type="PANTHER" id="PTHR37042:SF4">
    <property type="entry name" value="OUTER MEMBRANE PROTEIN RV1973"/>
    <property type="match status" value="1"/>
</dbReference>
<feature type="transmembrane region" description="Helical" evidence="3">
    <location>
        <begin position="47"/>
        <end position="71"/>
    </location>
</feature>
<evidence type="ECO:0000256" key="3">
    <source>
        <dbReference type="SAM" id="Phobius"/>
    </source>
</evidence>
<dbReference type="Proteomes" id="UP000013569">
    <property type="component" value="Unassembled WGS sequence"/>
</dbReference>
<gene>
    <name evidence="4" type="ORF">GTC6_00020</name>
</gene>
<keyword evidence="3" id="KW-1133">Transmembrane helix</keyword>
<name>R7YF24_9ACTN</name>
<dbReference type="EMBL" id="AQPW01000001">
    <property type="protein sequence ID" value="EON34593.1"/>
    <property type="molecule type" value="Genomic_DNA"/>
</dbReference>
<evidence type="ECO:0000313" key="5">
    <source>
        <dbReference type="Proteomes" id="UP000013569"/>
    </source>
</evidence>
<proteinExistence type="predicted"/>